<feature type="signal peptide" evidence="9">
    <location>
        <begin position="1"/>
        <end position="26"/>
    </location>
</feature>
<evidence type="ECO:0000259" key="10">
    <source>
        <dbReference type="Pfam" id="PF01431"/>
    </source>
</evidence>
<dbReference type="GO" id="GO:0046872">
    <property type="term" value="F:metal ion binding"/>
    <property type="evidence" value="ECO:0007669"/>
    <property type="project" value="UniProtKB-KW"/>
</dbReference>
<comment type="caution">
    <text evidence="12">The sequence shown here is derived from an EMBL/GenBank/DDBJ whole genome shotgun (WGS) entry which is preliminary data.</text>
</comment>
<evidence type="ECO:0000259" key="11">
    <source>
        <dbReference type="Pfam" id="PF05649"/>
    </source>
</evidence>
<dbReference type="InterPro" id="IPR000718">
    <property type="entry name" value="Peptidase_M13"/>
</dbReference>
<dbReference type="Proteomes" id="UP000215335">
    <property type="component" value="Unassembled WGS sequence"/>
</dbReference>
<dbReference type="PANTHER" id="PTHR11733">
    <property type="entry name" value="ZINC METALLOPROTEASE FAMILY M13 NEPRILYSIN-RELATED"/>
    <property type="match status" value="1"/>
</dbReference>
<dbReference type="Gene3D" id="3.40.390.10">
    <property type="entry name" value="Collagenase (Catalytic Domain)"/>
    <property type="match status" value="1"/>
</dbReference>
<reference evidence="12 13" key="1">
    <citation type="journal article" date="2017" name="Curr. Biol.">
        <title>The Evolution of Venom by Co-option of Single-Copy Genes.</title>
        <authorList>
            <person name="Martinson E.O."/>
            <person name="Mrinalini"/>
            <person name="Kelkar Y.D."/>
            <person name="Chang C.H."/>
            <person name="Werren J.H."/>
        </authorList>
    </citation>
    <scope>NUCLEOTIDE SEQUENCE [LARGE SCALE GENOMIC DNA]</scope>
    <source>
        <strain evidence="12 13">Alberta</strain>
        <tissue evidence="12">Whole body</tissue>
    </source>
</reference>
<dbReference type="GO" id="GO:0004222">
    <property type="term" value="F:metalloendopeptidase activity"/>
    <property type="evidence" value="ECO:0007669"/>
    <property type="project" value="InterPro"/>
</dbReference>
<evidence type="ECO:0000313" key="12">
    <source>
        <dbReference type="EMBL" id="OXU23275.1"/>
    </source>
</evidence>
<feature type="domain" description="Peptidase M13 C-terminal" evidence="10">
    <location>
        <begin position="553"/>
        <end position="759"/>
    </location>
</feature>
<evidence type="ECO:0000256" key="5">
    <source>
        <dbReference type="ARBA" id="ARBA00022723"/>
    </source>
</evidence>
<dbReference type="InterPro" id="IPR042089">
    <property type="entry name" value="Peptidase_M13_dom_2"/>
</dbReference>
<evidence type="ECO:0000256" key="9">
    <source>
        <dbReference type="SAM" id="SignalP"/>
    </source>
</evidence>
<evidence type="ECO:0000256" key="4">
    <source>
        <dbReference type="ARBA" id="ARBA00022670"/>
    </source>
</evidence>
<feature type="chain" id="PRO_5012872930" description="Peptidase M13 N-terminal domain-containing protein" evidence="9">
    <location>
        <begin position="27"/>
        <end position="761"/>
    </location>
</feature>
<comment type="similarity">
    <text evidence="3">Belongs to the peptidase M13 family.</text>
</comment>
<evidence type="ECO:0000256" key="6">
    <source>
        <dbReference type="ARBA" id="ARBA00022801"/>
    </source>
</evidence>
<gene>
    <name evidence="12" type="ORF">TSAR_005841</name>
</gene>
<keyword evidence="6" id="KW-0378">Hydrolase</keyword>
<dbReference type="Pfam" id="PF05649">
    <property type="entry name" value="Peptidase_M13_N"/>
    <property type="match status" value="1"/>
</dbReference>
<comment type="subcellular location">
    <subcellularLocation>
        <location evidence="2">Cell membrane</location>
        <topology evidence="2">Single-pass type II membrane protein</topology>
    </subcellularLocation>
</comment>
<accession>A0A232EY74</accession>
<feature type="domain" description="Peptidase M13 N-terminal" evidence="11">
    <location>
        <begin position="92"/>
        <end position="486"/>
    </location>
</feature>
<organism evidence="12 13">
    <name type="scientific">Trichomalopsis sarcophagae</name>
    <dbReference type="NCBI Taxonomy" id="543379"/>
    <lineage>
        <taxon>Eukaryota</taxon>
        <taxon>Metazoa</taxon>
        <taxon>Ecdysozoa</taxon>
        <taxon>Arthropoda</taxon>
        <taxon>Hexapoda</taxon>
        <taxon>Insecta</taxon>
        <taxon>Pterygota</taxon>
        <taxon>Neoptera</taxon>
        <taxon>Endopterygota</taxon>
        <taxon>Hymenoptera</taxon>
        <taxon>Apocrita</taxon>
        <taxon>Proctotrupomorpha</taxon>
        <taxon>Chalcidoidea</taxon>
        <taxon>Pteromalidae</taxon>
        <taxon>Pteromalinae</taxon>
        <taxon>Trichomalopsis</taxon>
    </lineage>
</organism>
<evidence type="ECO:0000256" key="2">
    <source>
        <dbReference type="ARBA" id="ARBA00004401"/>
    </source>
</evidence>
<dbReference type="STRING" id="543379.A0A232EY74"/>
<dbReference type="InterPro" id="IPR008753">
    <property type="entry name" value="Peptidase_M13_N"/>
</dbReference>
<keyword evidence="5" id="KW-0479">Metal-binding</keyword>
<evidence type="ECO:0000256" key="3">
    <source>
        <dbReference type="ARBA" id="ARBA00007357"/>
    </source>
</evidence>
<sequence length="761" mass="88428">MKPRHSNHAASSRLFLLFVIAACASAIPTRRSRISDEDEGELFAKAYHRHRQRAISSPYLVSYEFTENVCTDDRCNDVAELFLKSVKKSMNPCDDFYGYSCGRKQSKMPSITKEIKEILEQQSAEKEETKSLALERRLYRSCMEQQDGEQKTKREFTRLLELSDGLSLFRREKGKGDKKKVLDWQSIDNFYASLGFENAFFNVHVTRDPRAEEDDADDSDDVNLISLMPPSPLYFYSVHSLLKYKNLTGIVSNLLQPDDAESYVTDYEDVIGFNNALHEILPPLGMFEENVTSLISNKMTVAQWQSVYDSVIDDQGLERPAEKNHIDWLRLLNSLLKTANVRIDKHDYIVLKKLDYFTKLAELLDRTSPITVEKYIHFKFLTQISKYLSPSLARFFENIPDRSTFCIKQSDNQLIGATYEYIKRHVPHEQKVYAIKRDFTTQAEEVIQNIREALSDLLSNAKWMDNETKTYAINKLKHLKIVVGYPDWQRDKKLVNNYYGNLHLHSNFFENIIKYRRRVLIHELRGLKHPHLFDPNTMSKKFVPLMYHFEVNSHTNRILFPTEYLNENKYKLFSPKLPSAINYGSFGSMLGSILYDYVSLTDNLKYNEFYTRTIEGLSKDTIDAYKVKEKCLSNQLINYKKSASKFDQPLASVIDRDTIQVDKIYEKMTGLRAAFEAYRKVESVTSAELLPGFEDMSQQQLFFLSYAERICEIGDIYDNYDAYETSLKVNGVVANLEAFSDVFLCTKDSPMNRQTKCELFS</sequence>
<evidence type="ECO:0000256" key="1">
    <source>
        <dbReference type="ARBA" id="ARBA00001947"/>
    </source>
</evidence>
<comment type="cofactor">
    <cofactor evidence="1">
        <name>Zn(2+)</name>
        <dbReference type="ChEBI" id="CHEBI:29105"/>
    </cofactor>
</comment>
<keyword evidence="7" id="KW-0862">Zinc</keyword>
<keyword evidence="13" id="KW-1185">Reference proteome</keyword>
<dbReference type="GO" id="GO:0005886">
    <property type="term" value="C:plasma membrane"/>
    <property type="evidence" value="ECO:0007669"/>
    <property type="project" value="UniProtKB-SubCell"/>
</dbReference>
<proteinExistence type="inferred from homology"/>
<dbReference type="SUPFAM" id="SSF55486">
    <property type="entry name" value="Metalloproteases ('zincins'), catalytic domain"/>
    <property type="match status" value="1"/>
</dbReference>
<dbReference type="EMBL" id="NNAY01001667">
    <property type="protein sequence ID" value="OXU23275.1"/>
    <property type="molecule type" value="Genomic_DNA"/>
</dbReference>
<evidence type="ECO:0000256" key="8">
    <source>
        <dbReference type="ARBA" id="ARBA00023049"/>
    </source>
</evidence>
<dbReference type="InterPro" id="IPR018497">
    <property type="entry name" value="Peptidase_M13_C"/>
</dbReference>
<dbReference type="OrthoDB" id="6475849at2759"/>
<evidence type="ECO:0000256" key="7">
    <source>
        <dbReference type="ARBA" id="ARBA00022833"/>
    </source>
</evidence>
<dbReference type="PROSITE" id="PS51885">
    <property type="entry name" value="NEPRILYSIN"/>
    <property type="match status" value="1"/>
</dbReference>
<dbReference type="GO" id="GO:0016485">
    <property type="term" value="P:protein processing"/>
    <property type="evidence" value="ECO:0007669"/>
    <property type="project" value="TreeGrafter"/>
</dbReference>
<dbReference type="PANTHER" id="PTHR11733:SF208">
    <property type="entry name" value="PEPTIDASE M13 C-TERMINAL DOMAIN-CONTAINING PROTEIN"/>
    <property type="match status" value="1"/>
</dbReference>
<keyword evidence="8" id="KW-0482">Metalloprotease</keyword>
<dbReference type="CDD" id="cd08662">
    <property type="entry name" value="M13"/>
    <property type="match status" value="1"/>
</dbReference>
<keyword evidence="4" id="KW-0645">Protease</keyword>
<keyword evidence="9" id="KW-0732">Signal</keyword>
<protein>
    <recommendedName>
        <fullName evidence="14">Peptidase M13 N-terminal domain-containing protein</fullName>
    </recommendedName>
</protein>
<dbReference type="Gene3D" id="1.10.1380.10">
    <property type="entry name" value="Neutral endopeptidase , domain2"/>
    <property type="match status" value="1"/>
</dbReference>
<evidence type="ECO:0008006" key="14">
    <source>
        <dbReference type="Google" id="ProtNLM"/>
    </source>
</evidence>
<name>A0A232EY74_9HYME</name>
<dbReference type="Pfam" id="PF01431">
    <property type="entry name" value="Peptidase_M13"/>
    <property type="match status" value="1"/>
</dbReference>
<dbReference type="AlphaFoldDB" id="A0A232EY74"/>
<evidence type="ECO:0000313" key="13">
    <source>
        <dbReference type="Proteomes" id="UP000215335"/>
    </source>
</evidence>
<dbReference type="InterPro" id="IPR024079">
    <property type="entry name" value="MetalloPept_cat_dom_sf"/>
</dbReference>